<accession>A0A1V9ZUX2</accession>
<name>A0A1V9ZUX2_9STRA</name>
<proteinExistence type="predicted"/>
<evidence type="ECO:0000313" key="1">
    <source>
        <dbReference type="EMBL" id="OQS01813.1"/>
    </source>
</evidence>
<sequence length="159" mass="18273">MDQPIKLILPALNRKSFWSKSISGVITNSTENDYLKPIEKNFESVDAIVKPNLLFQMTCSQAHPCKQNGLHNVLNLLNNPEDPCLYFVVPLDRFDNFRYQNYTTAKDQDSKIIFQNVKKIKQFVLEIDLALDSAQRRADQMLGNSNSKRLRLDGTVCNH</sequence>
<dbReference type="EMBL" id="JNBS01001444">
    <property type="protein sequence ID" value="OQS01813.1"/>
    <property type="molecule type" value="Genomic_DNA"/>
</dbReference>
<reference evidence="1 2" key="1">
    <citation type="journal article" date="2014" name="Genome Biol. Evol.">
        <title>The secreted proteins of Achlya hypogyna and Thraustotheca clavata identify the ancestral oomycete secretome and reveal gene acquisitions by horizontal gene transfer.</title>
        <authorList>
            <person name="Misner I."/>
            <person name="Blouin N."/>
            <person name="Leonard G."/>
            <person name="Richards T.A."/>
            <person name="Lane C.E."/>
        </authorList>
    </citation>
    <scope>NUCLEOTIDE SEQUENCE [LARGE SCALE GENOMIC DNA]</scope>
    <source>
        <strain evidence="1 2">ATCC 34112</strain>
    </source>
</reference>
<dbReference type="STRING" id="74557.A0A1V9ZUX2"/>
<dbReference type="AlphaFoldDB" id="A0A1V9ZUX2"/>
<keyword evidence="2" id="KW-1185">Reference proteome</keyword>
<evidence type="ECO:0008006" key="3">
    <source>
        <dbReference type="Google" id="ProtNLM"/>
    </source>
</evidence>
<dbReference type="OrthoDB" id="94331at2759"/>
<organism evidence="1 2">
    <name type="scientific">Thraustotheca clavata</name>
    <dbReference type="NCBI Taxonomy" id="74557"/>
    <lineage>
        <taxon>Eukaryota</taxon>
        <taxon>Sar</taxon>
        <taxon>Stramenopiles</taxon>
        <taxon>Oomycota</taxon>
        <taxon>Saprolegniomycetes</taxon>
        <taxon>Saprolegniales</taxon>
        <taxon>Achlyaceae</taxon>
        <taxon>Thraustotheca</taxon>
    </lineage>
</organism>
<evidence type="ECO:0000313" key="2">
    <source>
        <dbReference type="Proteomes" id="UP000243217"/>
    </source>
</evidence>
<protein>
    <recommendedName>
        <fullName evidence="3">Crinkler (CRN) family protein</fullName>
    </recommendedName>
</protein>
<gene>
    <name evidence="1" type="ORF">THRCLA_21603</name>
</gene>
<dbReference type="Proteomes" id="UP000243217">
    <property type="component" value="Unassembled WGS sequence"/>
</dbReference>
<comment type="caution">
    <text evidence="1">The sequence shown here is derived from an EMBL/GenBank/DDBJ whole genome shotgun (WGS) entry which is preliminary data.</text>
</comment>